<dbReference type="Proteomes" id="UP000319663">
    <property type="component" value="Unassembled WGS sequence"/>
</dbReference>
<gene>
    <name evidence="2" type="ORF">MPDQ_001440</name>
</gene>
<keyword evidence="1" id="KW-0472">Membrane</keyword>
<sequence length="246" mass="26377">MLAPALDAISGDLHIGPDEANMAVSVFVLAFAFGLMALAPMTELSGRWNVWILPSMWYVVWNTACGFAHGKGLMLVGGVLAGLGASTEVAVCFACFDMTVFFYISSNLSVPVTNPVRGDCWCPERGHSFAISTASSPSTLSSFPEKHTSSSCFTGKRCFSENNPVSYHTQWDMARLHLSGEIVPGAVEVYSDLSDICSPEMLEFASTTFLLPFLLLAFLAAFLALATASFKAAPGDGRFSRDTTIL</sequence>
<proteinExistence type="predicted"/>
<dbReference type="InterPro" id="IPR036259">
    <property type="entry name" value="MFS_trans_sf"/>
</dbReference>
<accession>A0A507R2N2</accession>
<keyword evidence="3" id="KW-1185">Reference proteome</keyword>
<dbReference type="Gene3D" id="1.20.1720.10">
    <property type="entry name" value="Multidrug resistance protein D"/>
    <property type="match status" value="1"/>
</dbReference>
<dbReference type="STRING" id="5098.A0A507R2N2"/>
<dbReference type="OrthoDB" id="4500061at2759"/>
<comment type="caution">
    <text evidence="2">The sequence shown here is derived from an EMBL/GenBank/DDBJ whole genome shotgun (WGS) entry which is preliminary data.</text>
</comment>
<dbReference type="AlphaFoldDB" id="A0A507R2N2"/>
<dbReference type="SUPFAM" id="SSF103473">
    <property type="entry name" value="MFS general substrate transporter"/>
    <property type="match status" value="1"/>
</dbReference>
<feature type="transmembrane region" description="Helical" evidence="1">
    <location>
        <begin position="50"/>
        <end position="69"/>
    </location>
</feature>
<feature type="transmembrane region" description="Helical" evidence="1">
    <location>
        <begin position="209"/>
        <end position="230"/>
    </location>
</feature>
<keyword evidence="1" id="KW-1133">Transmembrane helix</keyword>
<organism evidence="2 3">
    <name type="scientific">Monascus purpureus</name>
    <name type="common">Red mold</name>
    <name type="synonym">Monascus anka</name>
    <dbReference type="NCBI Taxonomy" id="5098"/>
    <lineage>
        <taxon>Eukaryota</taxon>
        <taxon>Fungi</taxon>
        <taxon>Dikarya</taxon>
        <taxon>Ascomycota</taxon>
        <taxon>Pezizomycotina</taxon>
        <taxon>Eurotiomycetes</taxon>
        <taxon>Eurotiomycetidae</taxon>
        <taxon>Eurotiales</taxon>
        <taxon>Aspergillaceae</taxon>
        <taxon>Monascus</taxon>
    </lineage>
</organism>
<evidence type="ECO:0000313" key="2">
    <source>
        <dbReference type="EMBL" id="TQB75840.1"/>
    </source>
</evidence>
<evidence type="ECO:0000256" key="1">
    <source>
        <dbReference type="SAM" id="Phobius"/>
    </source>
</evidence>
<name>A0A507R2N2_MONPU</name>
<feature type="transmembrane region" description="Helical" evidence="1">
    <location>
        <begin position="20"/>
        <end position="38"/>
    </location>
</feature>
<reference evidence="2 3" key="1">
    <citation type="submission" date="2019-06" db="EMBL/GenBank/DDBJ databases">
        <title>Wine fermentation using esterase from Monascus purpureus.</title>
        <authorList>
            <person name="Geng C."/>
            <person name="Zhang Y."/>
        </authorList>
    </citation>
    <scope>NUCLEOTIDE SEQUENCE [LARGE SCALE GENOMIC DNA]</scope>
    <source>
        <strain evidence="2">HQ1</strain>
    </source>
</reference>
<dbReference type="EMBL" id="VIFY01000014">
    <property type="protein sequence ID" value="TQB75840.1"/>
    <property type="molecule type" value="Genomic_DNA"/>
</dbReference>
<feature type="transmembrane region" description="Helical" evidence="1">
    <location>
        <begin position="75"/>
        <end position="96"/>
    </location>
</feature>
<protein>
    <submittedName>
        <fullName evidence="2">Uncharacterized protein</fullName>
    </submittedName>
</protein>
<evidence type="ECO:0000313" key="3">
    <source>
        <dbReference type="Proteomes" id="UP000319663"/>
    </source>
</evidence>
<keyword evidence="1" id="KW-0812">Transmembrane</keyword>